<dbReference type="Proteomes" id="UP000184089">
    <property type="component" value="Unassembled WGS sequence"/>
</dbReference>
<evidence type="ECO:0000313" key="4">
    <source>
        <dbReference type="Proteomes" id="UP000184089"/>
    </source>
</evidence>
<dbReference type="EMBL" id="FQVY01000002">
    <property type="protein sequence ID" value="SHG01936.1"/>
    <property type="molecule type" value="Genomic_DNA"/>
</dbReference>
<dbReference type="Pfam" id="PF18843">
    <property type="entry name" value="LPD28"/>
    <property type="match status" value="1"/>
</dbReference>
<evidence type="ECO:0000259" key="2">
    <source>
        <dbReference type="Pfam" id="PF18843"/>
    </source>
</evidence>
<name>A0AAQ1MD11_9FIRM</name>
<dbReference type="AlphaFoldDB" id="A0AAQ1MD11"/>
<comment type="caution">
    <text evidence="3">The sequence shown here is derived from an EMBL/GenBank/DDBJ whole genome shotgun (WGS) entry which is preliminary data.</text>
</comment>
<evidence type="ECO:0000256" key="1">
    <source>
        <dbReference type="SAM" id="MobiDB-lite"/>
    </source>
</evidence>
<feature type="domain" description="Large polyvalent protein associated" evidence="2">
    <location>
        <begin position="9"/>
        <end position="109"/>
    </location>
</feature>
<proteinExistence type="predicted"/>
<evidence type="ECO:0000313" key="3">
    <source>
        <dbReference type="EMBL" id="SHG01936.1"/>
    </source>
</evidence>
<gene>
    <name evidence="3" type="ORF">SAMN05444424_1168</name>
</gene>
<organism evidence="3 4">
    <name type="scientific">Bittarella massiliensis</name>
    <name type="common">ex Durand et al. 2017</name>
    <dbReference type="NCBI Taxonomy" id="1720313"/>
    <lineage>
        <taxon>Bacteria</taxon>
        <taxon>Bacillati</taxon>
        <taxon>Bacillota</taxon>
        <taxon>Clostridia</taxon>
        <taxon>Eubacteriales</taxon>
        <taxon>Oscillospiraceae</taxon>
        <taxon>Bittarella (ex Durand et al. 2017)</taxon>
    </lineage>
</organism>
<protein>
    <recommendedName>
        <fullName evidence="2">Large polyvalent protein associated domain-containing protein</fullName>
    </recommendedName>
</protein>
<reference evidence="4" key="1">
    <citation type="submission" date="2016-11" db="EMBL/GenBank/DDBJ databases">
        <authorList>
            <person name="Jaros S."/>
            <person name="Januszkiewicz K."/>
            <person name="Wedrychowicz H."/>
        </authorList>
    </citation>
    <scope>NUCLEOTIDE SEQUENCE [LARGE SCALE GENOMIC DNA]</scope>
    <source>
        <strain evidence="4">DSM 4029</strain>
    </source>
</reference>
<accession>A0AAQ1MD11</accession>
<feature type="region of interest" description="Disordered" evidence="1">
    <location>
        <begin position="104"/>
        <end position="123"/>
    </location>
</feature>
<dbReference type="InterPro" id="IPR040809">
    <property type="entry name" value="LPD28"/>
</dbReference>
<sequence>MRYPLDAMEETFEEVTVLDKPMLFTCARVDRSTVPKGMYLYEVRHDDEMRGDPCQIANWIVVNHWGTLISNEPIRLEKRPNTGNAFRDIDPEKDWNYEGVNSTLQEYMEKHPPKKEKRKEFER</sequence>